<dbReference type="EMBL" id="JAFMPM010000004">
    <property type="protein sequence ID" value="MBO0611441.1"/>
    <property type="molecule type" value="Genomic_DNA"/>
</dbReference>
<gene>
    <name evidence="1" type="ORF">J1836_00630</name>
    <name evidence="2" type="ORF">J1836_020790</name>
</gene>
<keyword evidence="3" id="KW-1185">Reference proteome</keyword>
<accession>A0A8B0SPX2</accession>
<evidence type="ECO:0000313" key="2">
    <source>
        <dbReference type="EMBL" id="QTX12999.1"/>
    </source>
</evidence>
<dbReference type="SUPFAM" id="SSF46689">
    <property type="entry name" value="Homeodomain-like"/>
    <property type="match status" value="1"/>
</dbReference>
<organism evidence="2">
    <name type="scientific">Thiothrix fructosivorans</name>
    <dbReference type="NCBI Taxonomy" id="111770"/>
    <lineage>
        <taxon>Bacteria</taxon>
        <taxon>Pseudomonadati</taxon>
        <taxon>Pseudomonadota</taxon>
        <taxon>Gammaproteobacteria</taxon>
        <taxon>Thiotrichales</taxon>
        <taxon>Thiotrichaceae</taxon>
        <taxon>Thiothrix</taxon>
    </lineage>
</organism>
<geneLocation type="plasmid" evidence="2">
    <name>pTfr153</name>
</geneLocation>
<proteinExistence type="predicted"/>
<dbReference type="Proteomes" id="UP000664466">
    <property type="component" value="Unassembled WGS sequence"/>
</dbReference>
<reference evidence="1 3" key="1">
    <citation type="submission" date="2021-03" db="EMBL/GenBank/DDBJ databases">
        <title>Draft genome and methylome analysis of Thiotrix fructosivoruns ATCC 49748.</title>
        <authorList>
            <person name="Fomenkov A."/>
            <person name="Grabovich M.Y."/>
            <person name="Roberts R.J."/>
        </authorList>
    </citation>
    <scope>NUCLEOTIDE SEQUENCE [LARGE SCALE GENOMIC DNA]</scope>
    <source>
        <strain evidence="1 3">ATCC 49748</strain>
        <plasmid evidence="1">pTfr153</plasmid>
    </source>
</reference>
<dbReference type="EMBL" id="CP072750">
    <property type="protein sequence ID" value="QTX12999.1"/>
    <property type="molecule type" value="Genomic_DNA"/>
</dbReference>
<sequence length="148" mass="17040">MDGLATLSEQDRQIALERFHLLQPYLENQVRLRQIAQDISIPYRTLQHWIANYHQLGLAGLTRKTRSDQGKRRGLSVGLQQFIEGLALQKPPLPITAIHRQVSQLANDRQEKIPHYHQVYSIMGIFAQTDKSDYSTIFPRLNSTTLAH</sequence>
<dbReference type="AlphaFoldDB" id="A0A8B0SPX2"/>
<evidence type="ECO:0000313" key="3">
    <source>
        <dbReference type="Proteomes" id="UP000664466"/>
    </source>
</evidence>
<reference evidence="2" key="2">
    <citation type="submission" date="2021-04" db="EMBL/GenBank/DDBJ databases">
        <title>Complete Genome and methylome analysis of Thiothrix fructosivorans ATCC 49748.</title>
        <authorList>
            <person name="Fomenkov A."/>
            <person name="Sun L."/>
            <person name="Vincze T."/>
            <person name="Grabovich M.Y."/>
            <person name="Roberts R.J."/>
        </authorList>
    </citation>
    <scope>NUCLEOTIDE SEQUENCE</scope>
    <source>
        <strain evidence="2">ATCC 49748</strain>
        <plasmid evidence="2">pTfr153</plasmid>
    </source>
</reference>
<evidence type="ECO:0000313" key="1">
    <source>
        <dbReference type="EMBL" id="MBO0611441.1"/>
    </source>
</evidence>
<name>A0A8B0SPX2_9GAMM</name>
<dbReference type="Pfam" id="PF13384">
    <property type="entry name" value="HTH_23"/>
    <property type="match status" value="1"/>
</dbReference>
<keyword evidence="2" id="KW-0614">Plasmid</keyword>
<dbReference type="RefSeq" id="WP_207249223.1">
    <property type="nucleotide sequence ID" value="NZ_JAFMPM010000004.1"/>
</dbReference>
<protein>
    <submittedName>
        <fullName evidence="2">Helix-turn-helix domain containing protein</fullName>
    </submittedName>
</protein>
<dbReference type="InterPro" id="IPR009057">
    <property type="entry name" value="Homeodomain-like_sf"/>
</dbReference>